<dbReference type="AlphaFoldDB" id="A0A8K0UFQ0"/>
<evidence type="ECO:0000256" key="8">
    <source>
        <dbReference type="PIRSR" id="PIRSR602401-1"/>
    </source>
</evidence>
<dbReference type="CDD" id="cd11061">
    <property type="entry name" value="CYP67-like"/>
    <property type="match status" value="1"/>
</dbReference>
<comment type="similarity">
    <text evidence="3">Belongs to the cytochrome P450 family.</text>
</comment>
<keyword evidence="7 10" id="KW-0503">Monooxygenase</keyword>
<dbReference type="InterPro" id="IPR002401">
    <property type="entry name" value="Cyt_P450_E_grp-I"/>
</dbReference>
<dbReference type="SUPFAM" id="SSF48264">
    <property type="entry name" value="Cytochrome P450"/>
    <property type="match status" value="1"/>
</dbReference>
<keyword evidence="8" id="KW-0349">Heme</keyword>
<keyword evidence="6 8" id="KW-0408">Iron</keyword>
<protein>
    <submittedName>
        <fullName evidence="10">High nitrogen upregulated cytochrome P450 monooxygenase 1</fullName>
    </submittedName>
</protein>
<dbReference type="Gene3D" id="1.10.630.10">
    <property type="entry name" value="Cytochrome P450"/>
    <property type="match status" value="1"/>
</dbReference>
<evidence type="ECO:0000256" key="4">
    <source>
        <dbReference type="ARBA" id="ARBA00022723"/>
    </source>
</evidence>
<name>A0A8K0UFQ0_9AGAR</name>
<feature type="transmembrane region" description="Helical" evidence="9">
    <location>
        <begin position="56"/>
        <end position="78"/>
    </location>
</feature>
<evidence type="ECO:0000256" key="6">
    <source>
        <dbReference type="ARBA" id="ARBA00023004"/>
    </source>
</evidence>
<evidence type="ECO:0000256" key="3">
    <source>
        <dbReference type="ARBA" id="ARBA00010617"/>
    </source>
</evidence>
<evidence type="ECO:0000313" key="10">
    <source>
        <dbReference type="EMBL" id="KAH8077878.1"/>
    </source>
</evidence>
<comment type="caution">
    <text evidence="10">The sequence shown here is derived from an EMBL/GenBank/DDBJ whole genome shotgun (WGS) entry which is preliminary data.</text>
</comment>
<keyword evidence="4 8" id="KW-0479">Metal-binding</keyword>
<organism evidence="10 11">
    <name type="scientific">Cristinia sonorae</name>
    <dbReference type="NCBI Taxonomy" id="1940300"/>
    <lineage>
        <taxon>Eukaryota</taxon>
        <taxon>Fungi</taxon>
        <taxon>Dikarya</taxon>
        <taxon>Basidiomycota</taxon>
        <taxon>Agaricomycotina</taxon>
        <taxon>Agaricomycetes</taxon>
        <taxon>Agaricomycetidae</taxon>
        <taxon>Agaricales</taxon>
        <taxon>Pleurotineae</taxon>
        <taxon>Stephanosporaceae</taxon>
        <taxon>Cristinia</taxon>
    </lineage>
</organism>
<comment type="pathway">
    <text evidence="2">Secondary metabolite biosynthesis.</text>
</comment>
<dbReference type="Pfam" id="PF00067">
    <property type="entry name" value="p450"/>
    <property type="match status" value="1"/>
</dbReference>
<keyword evidence="9" id="KW-1133">Transmembrane helix</keyword>
<evidence type="ECO:0000256" key="5">
    <source>
        <dbReference type="ARBA" id="ARBA00023002"/>
    </source>
</evidence>
<evidence type="ECO:0000256" key="7">
    <source>
        <dbReference type="ARBA" id="ARBA00023033"/>
    </source>
</evidence>
<dbReference type="PRINTS" id="PR00385">
    <property type="entry name" value="P450"/>
</dbReference>
<gene>
    <name evidence="10" type="ORF">BXZ70DRAFT_691660</name>
</gene>
<dbReference type="OrthoDB" id="6692864at2759"/>
<dbReference type="GO" id="GO:0016705">
    <property type="term" value="F:oxidoreductase activity, acting on paired donors, with incorporation or reduction of molecular oxygen"/>
    <property type="evidence" value="ECO:0007669"/>
    <property type="project" value="InterPro"/>
</dbReference>
<keyword evidence="9" id="KW-0472">Membrane</keyword>
<evidence type="ECO:0000313" key="11">
    <source>
        <dbReference type="Proteomes" id="UP000813824"/>
    </source>
</evidence>
<dbReference type="PRINTS" id="PR00463">
    <property type="entry name" value="EP450I"/>
</dbReference>
<evidence type="ECO:0000256" key="1">
    <source>
        <dbReference type="ARBA" id="ARBA00001971"/>
    </source>
</evidence>
<dbReference type="PANTHER" id="PTHR24305:SF187">
    <property type="entry name" value="P450, PUTATIVE (EUROFUNG)-RELATED"/>
    <property type="match status" value="1"/>
</dbReference>
<keyword evidence="9" id="KW-0812">Transmembrane</keyword>
<feature type="binding site" description="axial binding residue" evidence="8">
    <location>
        <position position="496"/>
    </location>
    <ligand>
        <name>heme</name>
        <dbReference type="ChEBI" id="CHEBI:30413"/>
    </ligand>
    <ligandPart>
        <name>Fe</name>
        <dbReference type="ChEBI" id="CHEBI:18248"/>
    </ligandPart>
</feature>
<dbReference type="EMBL" id="JAEVFJ010000061">
    <property type="protein sequence ID" value="KAH8077878.1"/>
    <property type="molecule type" value="Genomic_DNA"/>
</dbReference>
<evidence type="ECO:0000256" key="2">
    <source>
        <dbReference type="ARBA" id="ARBA00005179"/>
    </source>
</evidence>
<evidence type="ECO:0000256" key="9">
    <source>
        <dbReference type="SAM" id="Phobius"/>
    </source>
</evidence>
<dbReference type="Proteomes" id="UP000813824">
    <property type="component" value="Unassembled WGS sequence"/>
</dbReference>
<dbReference type="GO" id="GO:0005506">
    <property type="term" value="F:iron ion binding"/>
    <property type="evidence" value="ECO:0007669"/>
    <property type="project" value="InterPro"/>
</dbReference>
<accession>A0A8K0UFQ0</accession>
<dbReference type="InterPro" id="IPR050121">
    <property type="entry name" value="Cytochrome_P450_monoxygenase"/>
</dbReference>
<dbReference type="GO" id="GO:0020037">
    <property type="term" value="F:heme binding"/>
    <property type="evidence" value="ECO:0007669"/>
    <property type="project" value="InterPro"/>
</dbReference>
<dbReference type="InterPro" id="IPR001128">
    <property type="entry name" value="Cyt_P450"/>
</dbReference>
<feature type="transmembrane region" description="Helical" evidence="9">
    <location>
        <begin position="20"/>
        <end position="44"/>
    </location>
</feature>
<sequence>MAGILLDPRALTVASSFVTWLIYKIFEPSSVLASFVLLVLLPGAIVQQTKSHFSSWAWAAFVTYSFFWSLVVTFIAAYRVSPFHPLAKYPGPLSCKITKFKVASEYGKGNARTWFMKMHQQYGEVVRIGPNELSFKTADAINPILLSKPLPKGPYYDSRIQNNVHQLDGMRDFTMHSKRRKLWNKSVAPGAIKEYGEMLKGVIDELVEELTKKDYEVVDMSAWMGYTTFDFMGRMAFSKSFGLVKAGKDEDGLMHAVDQGTGDAAVISHIPWILPFLNILPPVGASKFLQSYTANLAKERIQNGAVARDLFSYIIAEDEPEESRPSKEAATSDSMLAVIAGSDTSATALSHVFYFLLRNPHCMERLRKEIDTTIPDADEMTDYSRQADMPYLNACINEAMRLYLPVQAGVQRRVERGTGGRLIGKYFVPEDTQVSVHIPLLQRDPRYFSPIPDEFWPDRFLSQEAYVLPTGETIAKNQLIHNRNVFLPFSAGPQNCAGRAIAQQEMRAVLCAVLKRFDVEVAEGFDMDSWERNLRDYYVSHRGPLMVRIRDRKV</sequence>
<keyword evidence="11" id="KW-1185">Reference proteome</keyword>
<keyword evidence="5" id="KW-0560">Oxidoreductase</keyword>
<dbReference type="InterPro" id="IPR036396">
    <property type="entry name" value="Cyt_P450_sf"/>
</dbReference>
<comment type="cofactor">
    <cofactor evidence="1 8">
        <name>heme</name>
        <dbReference type="ChEBI" id="CHEBI:30413"/>
    </cofactor>
</comment>
<dbReference type="GO" id="GO:0004497">
    <property type="term" value="F:monooxygenase activity"/>
    <property type="evidence" value="ECO:0007669"/>
    <property type="project" value="UniProtKB-KW"/>
</dbReference>
<dbReference type="PANTHER" id="PTHR24305">
    <property type="entry name" value="CYTOCHROME P450"/>
    <property type="match status" value="1"/>
</dbReference>
<reference evidence="10" key="1">
    <citation type="journal article" date="2021" name="New Phytol.">
        <title>Evolutionary innovations through gain and loss of genes in the ectomycorrhizal Boletales.</title>
        <authorList>
            <person name="Wu G."/>
            <person name="Miyauchi S."/>
            <person name="Morin E."/>
            <person name="Kuo A."/>
            <person name="Drula E."/>
            <person name="Varga T."/>
            <person name="Kohler A."/>
            <person name="Feng B."/>
            <person name="Cao Y."/>
            <person name="Lipzen A."/>
            <person name="Daum C."/>
            <person name="Hundley H."/>
            <person name="Pangilinan J."/>
            <person name="Johnson J."/>
            <person name="Barry K."/>
            <person name="LaButti K."/>
            <person name="Ng V."/>
            <person name="Ahrendt S."/>
            <person name="Min B."/>
            <person name="Choi I.G."/>
            <person name="Park H."/>
            <person name="Plett J.M."/>
            <person name="Magnuson J."/>
            <person name="Spatafora J.W."/>
            <person name="Nagy L.G."/>
            <person name="Henrissat B."/>
            <person name="Grigoriev I.V."/>
            <person name="Yang Z.L."/>
            <person name="Xu J."/>
            <person name="Martin F.M."/>
        </authorList>
    </citation>
    <scope>NUCLEOTIDE SEQUENCE</scope>
    <source>
        <strain evidence="10">KKN 215</strain>
    </source>
</reference>
<proteinExistence type="inferred from homology"/>